<feature type="compositionally biased region" description="Low complexity" evidence="1">
    <location>
        <begin position="81"/>
        <end position="94"/>
    </location>
</feature>
<proteinExistence type="predicted"/>
<gene>
    <name evidence="2" type="ORF">MG293_001050</name>
</gene>
<sequence length="105" mass="11502">MHRISYCLSVFSERGHSVARRLEGYKKEVQPPEPHTVVLGAEAVALSGFQKEDYVGSLDVPRPNSRVEIVAAMRRIRVQASSLVPSSGSSSEESSYSKDLGALRL</sequence>
<accession>A0AAD4URB4</accession>
<evidence type="ECO:0000313" key="2">
    <source>
        <dbReference type="EMBL" id="KAI4548720.1"/>
    </source>
</evidence>
<protein>
    <submittedName>
        <fullName evidence="2">Uncharacterized protein</fullName>
    </submittedName>
</protein>
<evidence type="ECO:0000256" key="1">
    <source>
        <dbReference type="SAM" id="MobiDB-lite"/>
    </source>
</evidence>
<keyword evidence="3" id="KW-1185">Reference proteome</keyword>
<organism evidence="2 3">
    <name type="scientific">Ovis ammon polii</name>
    <dbReference type="NCBI Taxonomy" id="230172"/>
    <lineage>
        <taxon>Eukaryota</taxon>
        <taxon>Metazoa</taxon>
        <taxon>Chordata</taxon>
        <taxon>Craniata</taxon>
        <taxon>Vertebrata</taxon>
        <taxon>Euteleostomi</taxon>
        <taxon>Mammalia</taxon>
        <taxon>Eutheria</taxon>
        <taxon>Laurasiatheria</taxon>
        <taxon>Artiodactyla</taxon>
        <taxon>Ruminantia</taxon>
        <taxon>Pecora</taxon>
        <taxon>Bovidae</taxon>
        <taxon>Caprinae</taxon>
        <taxon>Ovis</taxon>
    </lineage>
</organism>
<feature type="region of interest" description="Disordered" evidence="1">
    <location>
        <begin position="81"/>
        <end position="105"/>
    </location>
</feature>
<reference evidence="2" key="1">
    <citation type="submission" date="2022-03" db="EMBL/GenBank/DDBJ databases">
        <title>Genomic analyses of argali, domestic sheep and their hybrids provide insights into chromosomal evolution, heterosis and genetic basis of agronomic traits.</title>
        <authorList>
            <person name="Li M."/>
        </authorList>
    </citation>
    <scope>NUCLEOTIDE SEQUENCE</scope>
    <source>
        <strain evidence="2">CAU-MHL-2022a</strain>
        <tissue evidence="2">Skin</tissue>
    </source>
</reference>
<dbReference type="AlphaFoldDB" id="A0AAD4URB4"/>
<name>A0AAD4URB4_OVIAM</name>
<dbReference type="Proteomes" id="UP001214576">
    <property type="component" value="Unassembled WGS sequence"/>
</dbReference>
<evidence type="ECO:0000313" key="3">
    <source>
        <dbReference type="Proteomes" id="UP001214576"/>
    </source>
</evidence>
<dbReference type="EMBL" id="JAKZEL010000001">
    <property type="protein sequence ID" value="KAI4548720.1"/>
    <property type="molecule type" value="Genomic_DNA"/>
</dbReference>
<comment type="caution">
    <text evidence="2">The sequence shown here is derived from an EMBL/GenBank/DDBJ whole genome shotgun (WGS) entry which is preliminary data.</text>
</comment>